<reference evidence="1 2" key="1">
    <citation type="journal article" date="2015" name="Mol. Plant Microbe Interact.">
        <title>Genome, transcriptome, and functional analyses of Penicillium expansum provide new insights into secondary metabolism and pathogenicity.</title>
        <authorList>
            <person name="Ballester A.R."/>
            <person name="Marcet-Houben M."/>
            <person name="Levin E."/>
            <person name="Sela N."/>
            <person name="Selma-Lazaro C."/>
            <person name="Carmona L."/>
            <person name="Wisniewski M."/>
            <person name="Droby S."/>
            <person name="Gonzalez-Candelas L."/>
            <person name="Gabaldon T."/>
        </authorList>
    </citation>
    <scope>NUCLEOTIDE SEQUENCE [LARGE SCALE GENOMIC DNA]</scope>
    <source>
        <strain evidence="1 2">PHI-1</strain>
    </source>
</reference>
<proteinExistence type="predicted"/>
<accession>A0A0A2LH38</accession>
<keyword evidence="2" id="KW-1185">Reference proteome</keyword>
<sequence length="81" mass="9572">MRLFCGRPRKPRPLRQIIYSSTCEMWVYVHLVPFSFRPHMMKRHKKTSICPSQLAGEDDKLSCLINSRISTLLQCSFSTRR</sequence>
<dbReference type="HOGENOM" id="CLU_2574600_0_0_1"/>
<organism evidence="1 2">
    <name type="scientific">Penicillium italicum</name>
    <name type="common">Blue mold</name>
    <dbReference type="NCBI Taxonomy" id="40296"/>
    <lineage>
        <taxon>Eukaryota</taxon>
        <taxon>Fungi</taxon>
        <taxon>Dikarya</taxon>
        <taxon>Ascomycota</taxon>
        <taxon>Pezizomycotina</taxon>
        <taxon>Eurotiomycetes</taxon>
        <taxon>Eurotiomycetidae</taxon>
        <taxon>Eurotiales</taxon>
        <taxon>Aspergillaceae</taxon>
        <taxon>Penicillium</taxon>
    </lineage>
</organism>
<name>A0A0A2LH38_PENIT</name>
<protein>
    <submittedName>
        <fullName evidence="1">Uncharacterized protein</fullName>
    </submittedName>
</protein>
<evidence type="ECO:0000313" key="2">
    <source>
        <dbReference type="Proteomes" id="UP000030104"/>
    </source>
</evidence>
<dbReference type="OrthoDB" id="5424954at2759"/>
<comment type="caution">
    <text evidence="1">The sequence shown here is derived from an EMBL/GenBank/DDBJ whole genome shotgun (WGS) entry which is preliminary data.</text>
</comment>
<dbReference type="AlphaFoldDB" id="A0A0A2LH38"/>
<dbReference type="Proteomes" id="UP000030104">
    <property type="component" value="Unassembled WGS sequence"/>
</dbReference>
<dbReference type="EMBL" id="JQGA01000005">
    <property type="protein sequence ID" value="KGO78493.1"/>
    <property type="molecule type" value="Genomic_DNA"/>
</dbReference>
<evidence type="ECO:0000313" key="1">
    <source>
        <dbReference type="EMBL" id="KGO78493.1"/>
    </source>
</evidence>
<gene>
    <name evidence="1" type="ORF">PITC_067930</name>
</gene>